<evidence type="ECO:0000313" key="13">
    <source>
        <dbReference type="Proteomes" id="UP001293593"/>
    </source>
</evidence>
<dbReference type="GO" id="GO:0048193">
    <property type="term" value="P:Golgi vesicle transport"/>
    <property type="evidence" value="ECO:0007669"/>
    <property type="project" value="InterPro"/>
</dbReference>
<dbReference type="GO" id="GO:0016020">
    <property type="term" value="C:membrane"/>
    <property type="evidence" value="ECO:0007669"/>
    <property type="project" value="InterPro"/>
</dbReference>
<keyword evidence="7 10" id="KW-0472">Membrane</keyword>
<dbReference type="GO" id="GO:0015031">
    <property type="term" value="P:protein transport"/>
    <property type="evidence" value="ECO:0007669"/>
    <property type="project" value="UniProtKB-KW"/>
</dbReference>
<evidence type="ECO:0000256" key="10">
    <source>
        <dbReference type="SAM" id="Phobius"/>
    </source>
</evidence>
<evidence type="ECO:0000256" key="7">
    <source>
        <dbReference type="ARBA" id="ARBA00023136"/>
    </source>
</evidence>
<evidence type="ECO:0000256" key="4">
    <source>
        <dbReference type="ARBA" id="ARBA00022927"/>
    </source>
</evidence>
<dbReference type="AlphaFoldDB" id="A0AAE1K0K2"/>
<dbReference type="FunFam" id="1.20.58.90:FF:000004">
    <property type="entry name" value="Syntaxin 10"/>
    <property type="match status" value="1"/>
</dbReference>
<comment type="caution">
    <text evidence="12">The sequence shown here is derived from an EMBL/GenBank/DDBJ whole genome shotgun (WGS) entry which is preliminary data.</text>
</comment>
<evidence type="ECO:0000256" key="2">
    <source>
        <dbReference type="ARBA" id="ARBA00022448"/>
    </source>
</evidence>
<gene>
    <name evidence="12" type="ORF">QN277_015425</name>
</gene>
<keyword evidence="13" id="KW-1185">Reference proteome</keyword>
<feature type="domain" description="Syntaxin 6/10/61 N-terminal" evidence="11">
    <location>
        <begin position="11"/>
        <end position="103"/>
    </location>
</feature>
<evidence type="ECO:0000259" key="11">
    <source>
        <dbReference type="Pfam" id="PF09177"/>
    </source>
</evidence>
<feature type="compositionally biased region" description="Basic and acidic residues" evidence="9">
    <location>
        <begin position="170"/>
        <end position="179"/>
    </location>
</feature>
<protein>
    <recommendedName>
        <fullName evidence="11">Syntaxin 6/10/61 N-terminal domain-containing protein</fullName>
    </recommendedName>
</protein>
<evidence type="ECO:0000256" key="3">
    <source>
        <dbReference type="ARBA" id="ARBA00022692"/>
    </source>
</evidence>
<dbReference type="PANTHER" id="PTHR34949">
    <property type="entry name" value="OS05G0443700 PROTEIN"/>
    <property type="match status" value="1"/>
</dbReference>
<dbReference type="SUPFAM" id="SSF47661">
    <property type="entry name" value="t-snare proteins"/>
    <property type="match status" value="1"/>
</dbReference>
<dbReference type="Gene3D" id="1.20.58.90">
    <property type="match status" value="1"/>
</dbReference>
<organism evidence="12 13">
    <name type="scientific">Acacia crassicarpa</name>
    <name type="common">northern wattle</name>
    <dbReference type="NCBI Taxonomy" id="499986"/>
    <lineage>
        <taxon>Eukaryota</taxon>
        <taxon>Viridiplantae</taxon>
        <taxon>Streptophyta</taxon>
        <taxon>Embryophyta</taxon>
        <taxon>Tracheophyta</taxon>
        <taxon>Spermatophyta</taxon>
        <taxon>Magnoliopsida</taxon>
        <taxon>eudicotyledons</taxon>
        <taxon>Gunneridae</taxon>
        <taxon>Pentapetalae</taxon>
        <taxon>rosids</taxon>
        <taxon>fabids</taxon>
        <taxon>Fabales</taxon>
        <taxon>Fabaceae</taxon>
        <taxon>Caesalpinioideae</taxon>
        <taxon>mimosoid clade</taxon>
        <taxon>Acacieae</taxon>
        <taxon>Acacia</taxon>
    </lineage>
</organism>
<evidence type="ECO:0000256" key="1">
    <source>
        <dbReference type="ARBA" id="ARBA00009063"/>
    </source>
</evidence>
<proteinExistence type="inferred from homology"/>
<dbReference type="PANTHER" id="PTHR34949:SF6">
    <property type="entry name" value="EXPRESSED PROTEIN"/>
    <property type="match status" value="1"/>
</dbReference>
<keyword evidence="4" id="KW-0653">Protein transport</keyword>
<feature type="region of interest" description="Disordered" evidence="9">
    <location>
        <begin position="135"/>
        <end position="185"/>
    </location>
</feature>
<dbReference type="InterPro" id="IPR010989">
    <property type="entry name" value="SNARE"/>
</dbReference>
<evidence type="ECO:0000256" key="9">
    <source>
        <dbReference type="SAM" id="MobiDB-lite"/>
    </source>
</evidence>
<dbReference type="EMBL" id="JAWXYG010000003">
    <property type="protein sequence ID" value="KAK4277424.1"/>
    <property type="molecule type" value="Genomic_DNA"/>
</dbReference>
<dbReference type="InterPro" id="IPR015260">
    <property type="entry name" value="Syntaxin-6/10/61_N"/>
</dbReference>
<feature type="transmembrane region" description="Helical" evidence="10">
    <location>
        <begin position="314"/>
        <end position="333"/>
    </location>
</feature>
<evidence type="ECO:0000256" key="8">
    <source>
        <dbReference type="ARBA" id="ARBA00037801"/>
    </source>
</evidence>
<evidence type="ECO:0000313" key="12">
    <source>
        <dbReference type="EMBL" id="KAK4277424.1"/>
    </source>
</evidence>
<sequence>MASSFDRWEKDPFFTAAEEVQESADRMESTYRTWTHAKNDASSSWDSEELRRDLQTSLGTAKWQLEEFERAVNTSYGKISSDEARNRHHDFIAAIQENVRKVEKSLQESTVSDGKAPLPWLRLNEGERNELALFLSGTPKKSKGRDNECKQLSDKDSGSISKNPLSSEWKPSETKEQSSHGHRRIASASADFSSWKIAVSDDVQPYSSSNGSSGLVHKVPSFSGFFNSMESVPEIKWPKNAFRKLKALDNNQGADGALLPSSELNRQGISVCYERSKSYLDSDDKCYDKQLYGWYGAIQRQLQRSQYLMQYSRPVLIVFWMVLSLSLIVLVAFRAV</sequence>
<evidence type="ECO:0000256" key="5">
    <source>
        <dbReference type="ARBA" id="ARBA00022989"/>
    </source>
</evidence>
<reference evidence="12" key="1">
    <citation type="submission" date="2023-10" db="EMBL/GenBank/DDBJ databases">
        <title>Chromosome-level genome of the transformable northern wattle, Acacia crassicarpa.</title>
        <authorList>
            <person name="Massaro I."/>
            <person name="Sinha N.R."/>
            <person name="Poethig S."/>
            <person name="Leichty A.R."/>
        </authorList>
    </citation>
    <scope>NUCLEOTIDE SEQUENCE</scope>
    <source>
        <strain evidence="12">Acra3RX</strain>
        <tissue evidence="12">Leaf</tissue>
    </source>
</reference>
<dbReference type="GO" id="GO:0005794">
    <property type="term" value="C:Golgi apparatus"/>
    <property type="evidence" value="ECO:0007669"/>
    <property type="project" value="UniProtKB-SubCell"/>
</dbReference>
<keyword evidence="3 10" id="KW-0812">Transmembrane</keyword>
<keyword evidence="6" id="KW-0333">Golgi apparatus</keyword>
<accession>A0AAE1K0K2</accession>
<keyword evidence="2" id="KW-0813">Transport</keyword>
<dbReference type="Pfam" id="PF09177">
    <property type="entry name" value="STX6_10_61_N"/>
    <property type="match status" value="1"/>
</dbReference>
<keyword evidence="5 10" id="KW-1133">Transmembrane helix</keyword>
<dbReference type="Proteomes" id="UP001293593">
    <property type="component" value="Unassembled WGS sequence"/>
</dbReference>
<name>A0AAE1K0K2_9FABA</name>
<comment type="similarity">
    <text evidence="1">Belongs to the syntaxin family.</text>
</comment>
<comment type="subcellular location">
    <subcellularLocation>
        <location evidence="8">Golgi apparatus</location>
        <location evidence="8">trans-Golgi network membrane</location>
        <topology evidence="8">Single-pass type IV membrane protein</topology>
    </subcellularLocation>
</comment>
<evidence type="ECO:0000256" key="6">
    <source>
        <dbReference type="ARBA" id="ARBA00023034"/>
    </source>
</evidence>
<dbReference type="CDD" id="cd21442">
    <property type="entry name" value="SNARE_NTD_STX6-like"/>
    <property type="match status" value="1"/>
</dbReference>
<feature type="compositionally biased region" description="Basic and acidic residues" evidence="9">
    <location>
        <begin position="144"/>
        <end position="157"/>
    </location>
</feature>